<dbReference type="InterPro" id="IPR011766">
    <property type="entry name" value="TPP_enzyme_TPP-bd"/>
</dbReference>
<organism evidence="6 7">
    <name type="scientific">Xylanibacter ruminicola</name>
    <name type="common">Prevotella ruminicola</name>
    <dbReference type="NCBI Taxonomy" id="839"/>
    <lineage>
        <taxon>Bacteria</taxon>
        <taxon>Pseudomonadati</taxon>
        <taxon>Bacteroidota</taxon>
        <taxon>Bacteroidia</taxon>
        <taxon>Bacteroidales</taxon>
        <taxon>Prevotellaceae</taxon>
        <taxon>Xylanibacter</taxon>
    </lineage>
</organism>
<proteinExistence type="predicted"/>
<evidence type="ECO:0000259" key="5">
    <source>
        <dbReference type="Pfam" id="PF02776"/>
    </source>
</evidence>
<dbReference type="InterPro" id="IPR000399">
    <property type="entry name" value="TPP-bd_CS"/>
</dbReference>
<dbReference type="GO" id="GO:0032923">
    <property type="term" value="P:organic phosphonate biosynthetic process"/>
    <property type="evidence" value="ECO:0007669"/>
    <property type="project" value="InterPro"/>
</dbReference>
<evidence type="ECO:0000259" key="4">
    <source>
        <dbReference type="Pfam" id="PF02775"/>
    </source>
</evidence>
<evidence type="ECO:0000256" key="3">
    <source>
        <dbReference type="ARBA" id="ARBA00023239"/>
    </source>
</evidence>
<dbReference type="PROSITE" id="PS00187">
    <property type="entry name" value="TPP_ENZYMES"/>
    <property type="match status" value="1"/>
</dbReference>
<dbReference type="Proteomes" id="UP000763088">
    <property type="component" value="Unassembled WGS sequence"/>
</dbReference>
<feature type="domain" description="Thiamine pyrophosphate enzyme N-terminal TPP-binding" evidence="5">
    <location>
        <begin position="6"/>
        <end position="115"/>
    </location>
</feature>
<dbReference type="EC" id="4.1.1.82" evidence="6"/>
<sequence length="392" mass="42875">MIRASFFYQELAAYGINFYTGVPDSLLKNLCAYVTDHADHHIIAANEGGAMGIAAGHYLATGQIPVVYMQNSGEGNIINPLASLVDKEVYNIPVLLVIGWRGKPGVHDEPQHVKQGKVTLSLLETMGIPYSVLSKEEHEASLQIKQAVESMQQSKECYALIIEKDTFEPYQLSTVTAHPELSLSREEAIGIVASAIGPKDVIVSTTGMISRELFEYRTRNHQGHERDFLTVGSMGHASQIALGIALEKPDRRVWCFDGDGAAIMHLGGMAIVGSQAPGNYVHVVFNNGAHDSVGGQPTVGLDIDLPTIAKAAGYKQVVSVSSKEELERCLDFLRPFSSKRPEVERARHDNDGGNFSPLLLEIRVQKGNRKDLGRPTTTPIENKEALMDFLKQ</sequence>
<dbReference type="PANTHER" id="PTHR42818:SF1">
    <property type="entry name" value="SULFOPYRUVATE DECARBOXYLASE"/>
    <property type="match status" value="1"/>
</dbReference>
<dbReference type="FunFam" id="3.40.50.970:FF:000100">
    <property type="entry name" value="Putative phosphonopyruvate decarboxylase"/>
    <property type="match status" value="1"/>
</dbReference>
<dbReference type="CDD" id="cd03371">
    <property type="entry name" value="TPP_PpyrDC"/>
    <property type="match status" value="1"/>
</dbReference>
<dbReference type="AlphaFoldDB" id="A0A928BS71"/>
<keyword evidence="1" id="KW-0210">Decarboxylase</keyword>
<accession>A0A928BS71</accession>
<dbReference type="CDD" id="cd07035">
    <property type="entry name" value="TPP_PYR_POX_like"/>
    <property type="match status" value="1"/>
</dbReference>
<dbReference type="Pfam" id="PF02775">
    <property type="entry name" value="TPP_enzyme_C"/>
    <property type="match status" value="1"/>
</dbReference>
<reference evidence="6" key="1">
    <citation type="submission" date="2019-04" db="EMBL/GenBank/DDBJ databases">
        <title>Evolution of Biomass-Degrading Anaerobic Consortia Revealed by Metagenomics.</title>
        <authorList>
            <person name="Peng X."/>
        </authorList>
    </citation>
    <scope>NUCLEOTIDE SEQUENCE</scope>
    <source>
        <strain evidence="6">SIG141</strain>
    </source>
</reference>
<evidence type="ECO:0000313" key="7">
    <source>
        <dbReference type="Proteomes" id="UP000763088"/>
    </source>
</evidence>
<dbReference type="SUPFAM" id="SSF52518">
    <property type="entry name" value="Thiamin diphosphate-binding fold (THDP-binding)"/>
    <property type="match status" value="2"/>
</dbReference>
<evidence type="ECO:0000313" key="6">
    <source>
        <dbReference type="EMBL" id="MBE6266383.1"/>
    </source>
</evidence>
<name>A0A928BS71_XYLRU</name>
<dbReference type="InterPro" id="IPR017684">
    <property type="entry name" value="Phosphono-pyrv_decarboxylase"/>
</dbReference>
<dbReference type="PANTHER" id="PTHR42818">
    <property type="entry name" value="SULFOPYRUVATE DECARBOXYLASE SUBUNIT ALPHA"/>
    <property type="match status" value="1"/>
</dbReference>
<evidence type="ECO:0000256" key="2">
    <source>
        <dbReference type="ARBA" id="ARBA00023052"/>
    </source>
</evidence>
<dbReference type="Gene3D" id="3.40.50.970">
    <property type="match status" value="2"/>
</dbReference>
<protein>
    <submittedName>
        <fullName evidence="6">Phosphonopyruvate decarboxylase</fullName>
        <ecNumber evidence="6">4.1.1.82</ecNumber>
    </submittedName>
</protein>
<dbReference type="GO" id="GO:0000287">
    <property type="term" value="F:magnesium ion binding"/>
    <property type="evidence" value="ECO:0007669"/>
    <property type="project" value="InterPro"/>
</dbReference>
<keyword evidence="2" id="KW-0786">Thiamine pyrophosphate</keyword>
<dbReference type="Pfam" id="PF02776">
    <property type="entry name" value="TPP_enzyme_N"/>
    <property type="match status" value="1"/>
</dbReference>
<keyword evidence="3 6" id="KW-0456">Lyase</keyword>
<dbReference type="NCBIfam" id="TIGR03297">
    <property type="entry name" value="Ppyr-DeCO2ase"/>
    <property type="match status" value="1"/>
</dbReference>
<evidence type="ECO:0000256" key="1">
    <source>
        <dbReference type="ARBA" id="ARBA00022793"/>
    </source>
</evidence>
<dbReference type="GO" id="GO:0033980">
    <property type="term" value="F:phosphonopyruvate decarboxylase activity"/>
    <property type="evidence" value="ECO:0007669"/>
    <property type="project" value="UniProtKB-EC"/>
</dbReference>
<comment type="caution">
    <text evidence="6">The sequence shown here is derived from an EMBL/GenBank/DDBJ whole genome shotgun (WGS) entry which is preliminary data.</text>
</comment>
<gene>
    <name evidence="6" type="primary">aepY</name>
    <name evidence="6" type="ORF">E7102_07940</name>
</gene>
<dbReference type="InterPro" id="IPR012001">
    <property type="entry name" value="Thiamin_PyroP_enz_TPP-bd_dom"/>
</dbReference>
<dbReference type="InterPro" id="IPR051818">
    <property type="entry name" value="TPP_dependent_decarboxylase"/>
</dbReference>
<dbReference type="GO" id="GO:0030976">
    <property type="term" value="F:thiamine pyrophosphate binding"/>
    <property type="evidence" value="ECO:0007669"/>
    <property type="project" value="InterPro"/>
</dbReference>
<dbReference type="EMBL" id="SUYD01000009">
    <property type="protein sequence ID" value="MBE6266383.1"/>
    <property type="molecule type" value="Genomic_DNA"/>
</dbReference>
<dbReference type="InterPro" id="IPR029061">
    <property type="entry name" value="THDP-binding"/>
</dbReference>
<feature type="domain" description="Thiamine pyrophosphate enzyme TPP-binding" evidence="4">
    <location>
        <begin position="207"/>
        <end position="331"/>
    </location>
</feature>